<dbReference type="InterPro" id="IPR029063">
    <property type="entry name" value="SAM-dependent_MTases_sf"/>
</dbReference>
<evidence type="ECO:0000313" key="10">
    <source>
        <dbReference type="EMBL" id="QMS84960.1"/>
    </source>
</evidence>
<feature type="binding site" evidence="7 8">
    <location>
        <position position="123"/>
    </location>
    <ligand>
        <name>S-adenosyl-L-methionine</name>
        <dbReference type="ChEBI" id="CHEBI:59789"/>
    </ligand>
</feature>
<dbReference type="PROSITE" id="PS01131">
    <property type="entry name" value="RRNA_A_DIMETH"/>
    <property type="match status" value="1"/>
</dbReference>
<evidence type="ECO:0000313" key="11">
    <source>
        <dbReference type="Proteomes" id="UP000514720"/>
    </source>
</evidence>
<feature type="binding site" evidence="7 8">
    <location>
        <position position="98"/>
    </location>
    <ligand>
        <name>S-adenosyl-L-methionine</name>
        <dbReference type="ChEBI" id="CHEBI:59789"/>
    </ligand>
</feature>
<dbReference type="SUPFAM" id="SSF53335">
    <property type="entry name" value="S-adenosyl-L-methionine-dependent methyltransferases"/>
    <property type="match status" value="1"/>
</dbReference>
<keyword evidence="4 7" id="KW-0808">Transferase</keyword>
<dbReference type="Gene3D" id="1.10.8.100">
    <property type="entry name" value="Ribosomal RNA adenine dimethylase-like, domain 2"/>
    <property type="match status" value="1"/>
</dbReference>
<dbReference type="Pfam" id="PF00398">
    <property type="entry name" value="RrnaAD"/>
    <property type="match status" value="1"/>
</dbReference>
<dbReference type="EMBL" id="CP048914">
    <property type="protein sequence ID" value="QMS84960.1"/>
    <property type="molecule type" value="Genomic_DNA"/>
</dbReference>
<dbReference type="PROSITE" id="PS51689">
    <property type="entry name" value="SAM_RNA_A_N6_MT"/>
    <property type="match status" value="1"/>
</dbReference>
<dbReference type="Gene3D" id="3.40.50.150">
    <property type="entry name" value="Vaccinia Virus protein VP39"/>
    <property type="match status" value="1"/>
</dbReference>
<comment type="catalytic activity">
    <reaction evidence="7">
        <text>adenosine(1518)/adenosine(1519) in 16S rRNA + 4 S-adenosyl-L-methionine = N(6)-dimethyladenosine(1518)/N(6)-dimethyladenosine(1519) in 16S rRNA + 4 S-adenosyl-L-homocysteine + 4 H(+)</text>
        <dbReference type="Rhea" id="RHEA:19609"/>
        <dbReference type="Rhea" id="RHEA-COMP:10232"/>
        <dbReference type="Rhea" id="RHEA-COMP:10233"/>
        <dbReference type="ChEBI" id="CHEBI:15378"/>
        <dbReference type="ChEBI" id="CHEBI:57856"/>
        <dbReference type="ChEBI" id="CHEBI:59789"/>
        <dbReference type="ChEBI" id="CHEBI:74411"/>
        <dbReference type="ChEBI" id="CHEBI:74493"/>
        <dbReference type="EC" id="2.1.1.182"/>
    </reaction>
</comment>
<dbReference type="SMART" id="SM00650">
    <property type="entry name" value="rADc"/>
    <property type="match status" value="1"/>
</dbReference>
<keyword evidence="11" id="KW-1185">Reference proteome</keyword>
<proteinExistence type="inferred from homology"/>
<dbReference type="PANTHER" id="PTHR11727:SF7">
    <property type="entry name" value="DIMETHYLADENOSINE TRANSFERASE-RELATED"/>
    <property type="match status" value="1"/>
</dbReference>
<protein>
    <recommendedName>
        <fullName evidence="7">Ribosomal RNA small subunit methyltransferase A</fullName>
        <ecNumber evidence="7">2.1.1.182</ecNumber>
    </recommendedName>
    <alternativeName>
        <fullName evidence="7">16S rRNA (adenine(1518)-N(6)/adenine(1519)-N(6))-dimethyltransferase</fullName>
    </alternativeName>
    <alternativeName>
        <fullName evidence="7">16S rRNA dimethyladenosine transferase</fullName>
    </alternativeName>
    <alternativeName>
        <fullName evidence="7">16S rRNA dimethylase</fullName>
    </alternativeName>
    <alternativeName>
        <fullName evidence="7">S-adenosylmethionine-6-N', N'-adenosyl(rRNA) dimethyltransferase</fullName>
    </alternativeName>
</protein>
<dbReference type="EC" id="2.1.1.182" evidence="7"/>
<dbReference type="GO" id="GO:0052908">
    <property type="term" value="F:16S rRNA (adenine(1518)-N(6)/adenine(1519)-N(6))-dimethyltransferase activity"/>
    <property type="evidence" value="ECO:0007669"/>
    <property type="project" value="UniProtKB-EC"/>
</dbReference>
<dbReference type="Proteomes" id="UP000514720">
    <property type="component" value="Chromosome"/>
</dbReference>
<dbReference type="AlphaFoldDB" id="A0A7L7KQ88"/>
<dbReference type="InterPro" id="IPR011530">
    <property type="entry name" value="rRNA_adenine_dimethylase"/>
</dbReference>
<dbReference type="FunFam" id="1.10.8.100:FF:000001">
    <property type="entry name" value="Ribosomal RNA small subunit methyltransferase A"/>
    <property type="match status" value="1"/>
</dbReference>
<dbReference type="InterPro" id="IPR020598">
    <property type="entry name" value="rRNA_Ade_methylase_Trfase_N"/>
</dbReference>
<keyword evidence="2 7" id="KW-0698">rRNA processing</keyword>
<evidence type="ECO:0000256" key="3">
    <source>
        <dbReference type="ARBA" id="ARBA00022603"/>
    </source>
</evidence>
<comment type="function">
    <text evidence="7">Specifically dimethylates two adjacent adenosines (A1518 and A1519) in the loop of a conserved hairpin near the 3'-end of 16S rRNA in the 30S particle. May play a critical role in biogenesis of 30S subunits.</text>
</comment>
<dbReference type="InterPro" id="IPR020596">
    <property type="entry name" value="rRNA_Ade_Mease_Trfase_CS"/>
</dbReference>
<keyword evidence="6 7" id="KW-0694">RNA-binding</keyword>
<comment type="similarity">
    <text evidence="7">Belongs to the class I-like SAM-binding methyltransferase superfamily. rRNA adenine N(6)-methyltransferase family. RsmA subfamily.</text>
</comment>
<feature type="binding site" evidence="7 8">
    <location>
        <position position="28"/>
    </location>
    <ligand>
        <name>S-adenosyl-L-methionine</name>
        <dbReference type="ChEBI" id="CHEBI:59789"/>
    </ligand>
</feature>
<keyword evidence="3 7" id="KW-0489">Methyltransferase</keyword>
<dbReference type="CDD" id="cd02440">
    <property type="entry name" value="AdoMet_MTases"/>
    <property type="match status" value="1"/>
</dbReference>
<dbReference type="HAMAP" id="MF_00607">
    <property type="entry name" value="16SrRNA_methyltr_A"/>
    <property type="match status" value="1"/>
</dbReference>
<dbReference type="GO" id="GO:0005829">
    <property type="term" value="C:cytosol"/>
    <property type="evidence" value="ECO:0007669"/>
    <property type="project" value="TreeGrafter"/>
</dbReference>
<dbReference type="GO" id="GO:0003723">
    <property type="term" value="F:RNA binding"/>
    <property type="evidence" value="ECO:0007669"/>
    <property type="project" value="UniProtKB-UniRule"/>
</dbReference>
<evidence type="ECO:0000256" key="2">
    <source>
        <dbReference type="ARBA" id="ARBA00022552"/>
    </source>
</evidence>
<evidence type="ECO:0000256" key="7">
    <source>
        <dbReference type="HAMAP-Rule" id="MF_00607"/>
    </source>
</evidence>
<dbReference type="PANTHER" id="PTHR11727">
    <property type="entry name" value="DIMETHYLADENOSINE TRANSFERASE"/>
    <property type="match status" value="1"/>
</dbReference>
<dbReference type="InterPro" id="IPR023165">
    <property type="entry name" value="rRNA_Ade_diMease-like_C"/>
</dbReference>
<feature type="binding site" evidence="7 8">
    <location>
        <position position="74"/>
    </location>
    <ligand>
        <name>S-adenosyl-L-methionine</name>
        <dbReference type="ChEBI" id="CHEBI:59789"/>
    </ligand>
</feature>
<evidence type="ECO:0000259" key="9">
    <source>
        <dbReference type="SMART" id="SM00650"/>
    </source>
</evidence>
<keyword evidence="1 7" id="KW-0963">Cytoplasm</keyword>
<accession>A0A7L7KQ88</accession>
<dbReference type="FunFam" id="3.40.50.150:FF:000023">
    <property type="entry name" value="Ribosomal RNA small subunit methyltransferase A"/>
    <property type="match status" value="1"/>
</dbReference>
<evidence type="ECO:0000256" key="8">
    <source>
        <dbReference type="PROSITE-ProRule" id="PRU01026"/>
    </source>
</evidence>
<evidence type="ECO:0000256" key="5">
    <source>
        <dbReference type="ARBA" id="ARBA00022691"/>
    </source>
</evidence>
<evidence type="ECO:0000256" key="6">
    <source>
        <dbReference type="ARBA" id="ARBA00022884"/>
    </source>
</evidence>
<evidence type="ECO:0000256" key="1">
    <source>
        <dbReference type="ARBA" id="ARBA00022490"/>
    </source>
</evidence>
<gene>
    <name evidence="7 10" type="primary">rsmA</name>
    <name evidence="7" type="synonym">ksgA</name>
    <name evidence="10" type="ORF">G4Z02_04050</name>
</gene>
<feature type="binding site" evidence="7 8">
    <location>
        <position position="53"/>
    </location>
    <ligand>
        <name>S-adenosyl-L-methionine</name>
        <dbReference type="ChEBI" id="CHEBI:59789"/>
    </ligand>
</feature>
<evidence type="ECO:0000256" key="4">
    <source>
        <dbReference type="ARBA" id="ARBA00022679"/>
    </source>
</evidence>
<name>A0A7L7KQ88_9MOLU</name>
<dbReference type="InterPro" id="IPR001737">
    <property type="entry name" value="KsgA/Erm"/>
</dbReference>
<sequence>MSKPSSKTKDILQKYNFHVKKHFGQNFLTDTNLLHKIVDTAQVDQQTLVIEIGPGIGSLTEVLLAKAKHVIAYEIDDDLIPILQERITHRNFTLIHQDFLQSDVDHDILALGIAFTKAIVVANLPYYITTPIIMKLIEESTRLQEFYVMMQYEVAKRFTSKPSTKDYNSLSVFIQYKTDASIVINVPKHVFTPAPNVDSAVVRMRIKDHIERFPIDEKHFFKLVRNAFSMRRKTLANNLSKTMGYNKQTLQDHFTDLGFSPSVRAEALQVDDFITLSDILHKE</sequence>
<organism evidence="10 11">
    <name type="scientific">Candidatus Xianfuyuplasma coldseepsis</name>
    <dbReference type="NCBI Taxonomy" id="2782163"/>
    <lineage>
        <taxon>Bacteria</taxon>
        <taxon>Bacillati</taxon>
        <taxon>Mycoplasmatota</taxon>
        <taxon>Mollicutes</taxon>
        <taxon>Candidatus Izemoplasmatales</taxon>
        <taxon>Candidatus Izemoplasmataceae</taxon>
        <taxon>Candidatus Xianfuyuplasma</taxon>
    </lineage>
</organism>
<dbReference type="NCBIfam" id="TIGR00755">
    <property type="entry name" value="ksgA"/>
    <property type="match status" value="1"/>
</dbReference>
<feature type="domain" description="Ribosomal RNA adenine methylase transferase N-terminal" evidence="9">
    <location>
        <begin position="33"/>
        <end position="208"/>
    </location>
</feature>
<dbReference type="RefSeq" id="WP_258878583.1">
    <property type="nucleotide sequence ID" value="NZ_CP048914.1"/>
</dbReference>
<dbReference type="KEGG" id="xcl:G4Z02_04050"/>
<reference evidence="10 11" key="1">
    <citation type="submission" date="2020-02" db="EMBL/GenBank/DDBJ databases">
        <authorList>
            <person name="Zheng R.K."/>
            <person name="Sun C.M."/>
        </authorList>
    </citation>
    <scope>NUCLEOTIDE SEQUENCE [LARGE SCALE GENOMIC DNA]</scope>
    <source>
        <strain evidence="11">zrk13</strain>
    </source>
</reference>
<feature type="binding site" evidence="7 8">
    <location>
        <position position="26"/>
    </location>
    <ligand>
        <name>S-adenosyl-L-methionine</name>
        <dbReference type="ChEBI" id="CHEBI:59789"/>
    </ligand>
</feature>
<keyword evidence="5 7" id="KW-0949">S-adenosyl-L-methionine</keyword>
<comment type="subcellular location">
    <subcellularLocation>
        <location evidence="7">Cytoplasm</location>
    </subcellularLocation>
</comment>